<evidence type="ECO:0000259" key="2">
    <source>
        <dbReference type="Pfam" id="PF07986"/>
    </source>
</evidence>
<dbReference type="InterPro" id="IPR012945">
    <property type="entry name" value="Tubulin-bd_cofactor_C_dom"/>
</dbReference>
<keyword evidence="6" id="KW-1185">Reference proteome</keyword>
<feature type="region of interest" description="Disordered" evidence="1">
    <location>
        <begin position="96"/>
        <end position="171"/>
    </location>
</feature>
<dbReference type="OrthoDB" id="194775at2759"/>
<evidence type="ECO:0000313" key="3">
    <source>
        <dbReference type="EMBL" id="SAM78671.1"/>
    </source>
</evidence>
<name>A0A1K0H3S8_9BASI</name>
<dbReference type="Pfam" id="PF07986">
    <property type="entry name" value="TBCC"/>
    <property type="match status" value="1"/>
</dbReference>
<dbReference type="GO" id="GO:0005737">
    <property type="term" value="C:cytoplasm"/>
    <property type="evidence" value="ECO:0007669"/>
    <property type="project" value="TreeGrafter"/>
</dbReference>
<dbReference type="InterPro" id="IPR016098">
    <property type="entry name" value="CAP/MinC_C"/>
</dbReference>
<evidence type="ECO:0000256" key="1">
    <source>
        <dbReference type="SAM" id="MobiDB-lite"/>
    </source>
</evidence>
<dbReference type="GO" id="GO:0007023">
    <property type="term" value="P:post-chaperonin tubulin folding pathway"/>
    <property type="evidence" value="ECO:0007669"/>
    <property type="project" value="InterPro"/>
</dbReference>
<feature type="domain" description="Tubulin binding cofactor C-like" evidence="2">
    <location>
        <begin position="179"/>
        <end position="272"/>
    </location>
</feature>
<accession>A0A1K0H3S8</accession>
<dbReference type="EMBL" id="ULHB01000062">
    <property type="protein sequence ID" value="SYW80082.1"/>
    <property type="molecule type" value="Genomic_DNA"/>
</dbReference>
<organism evidence="3 5">
    <name type="scientific">Ustilago bromivora</name>
    <dbReference type="NCBI Taxonomy" id="307758"/>
    <lineage>
        <taxon>Eukaryota</taxon>
        <taxon>Fungi</taxon>
        <taxon>Dikarya</taxon>
        <taxon>Basidiomycota</taxon>
        <taxon>Ustilaginomycotina</taxon>
        <taxon>Ustilaginomycetes</taxon>
        <taxon>Ustilaginales</taxon>
        <taxon>Ustilaginaceae</taxon>
        <taxon>Ustilago</taxon>
    </lineage>
</organism>
<protein>
    <recommendedName>
        <fullName evidence="2">Tubulin binding cofactor C-like domain-containing protein</fullName>
    </recommendedName>
</protein>
<sequence length="354" mass="38228">MASTSSLGSASLIHASSAQDFYTHFSAATTTLLDQLCSVSDGQGLQGALQSYARLGAQLTAAVDSGVLPAHDQALHRQRLRELAVLLEDTRRRILLDGPPEGQAGGESKKRGFAFKRTQQPKAATRGVVETTQSKPQQPTPIQPSPATAAPTSNHITITGLDNTSYTRSEQTESKSLSLDLHHISNSLVDLRSPTTQHTVLSAQLRSITTSILLLPPIEGSLMIHNLTDSLLCIPSCHQFRMHASNAVLVELSTKRGSVLTLEACSGVKFLHTGRMGGEAERLRVQDFDNLIHSSQLKHELTEEKGVEGGRKRNFQVVKAAEAGKGMAEKVDQLVRLGSSVKQCLEKMMDIPNT</sequence>
<feature type="compositionally biased region" description="Polar residues" evidence="1">
    <location>
        <begin position="150"/>
        <end position="171"/>
    </location>
</feature>
<dbReference type="PANTHER" id="PTHR15139:SF0">
    <property type="entry name" value="TUBULIN-SPECIFIC CHAPERONE C"/>
    <property type="match status" value="1"/>
</dbReference>
<evidence type="ECO:0000313" key="4">
    <source>
        <dbReference type="EMBL" id="SYW80082.1"/>
    </source>
</evidence>
<dbReference type="Proteomes" id="UP000658997">
    <property type="component" value="Unassembled WGS sequence"/>
</dbReference>
<evidence type="ECO:0000313" key="6">
    <source>
        <dbReference type="Proteomes" id="UP000658997"/>
    </source>
</evidence>
<proteinExistence type="predicted"/>
<dbReference type="Gene3D" id="2.160.20.70">
    <property type="match status" value="1"/>
</dbReference>
<dbReference type="Proteomes" id="UP000179920">
    <property type="component" value="Chromosome III"/>
</dbReference>
<reference evidence="4" key="3">
    <citation type="submission" date="2018-08" db="EMBL/GenBank/DDBJ databases">
        <authorList>
            <person name="Guldener U."/>
        </authorList>
    </citation>
    <scope>NUCLEOTIDE SEQUENCE</scope>
    <source>
        <strain evidence="4">UB2</strain>
    </source>
</reference>
<dbReference type="PANTHER" id="PTHR15139">
    <property type="entry name" value="TUBULIN FOLDING COFACTOR C"/>
    <property type="match status" value="1"/>
</dbReference>
<dbReference type="InterPro" id="IPR027684">
    <property type="entry name" value="TBCC"/>
</dbReference>
<reference evidence="5" key="1">
    <citation type="submission" date="2016-04" db="EMBL/GenBank/DDBJ databases">
        <authorList>
            <person name="Guldener U."/>
            <person name="Guldener U."/>
        </authorList>
    </citation>
    <scope>NUCLEOTIDE SEQUENCE [LARGE SCALE GENOMIC DNA]</scope>
    <source>
        <strain evidence="5">UB2112</strain>
    </source>
</reference>
<gene>
    <name evidence="4" type="ORF">UBRO2_03350</name>
    <name evidence="3" type="ORF">UBRO_02103</name>
</gene>
<dbReference type="AlphaFoldDB" id="A0A1K0H3S8"/>
<evidence type="ECO:0000313" key="5">
    <source>
        <dbReference type="Proteomes" id="UP000179920"/>
    </source>
</evidence>
<dbReference type="EMBL" id="LT558119">
    <property type="protein sequence ID" value="SAM78671.1"/>
    <property type="molecule type" value="Genomic_DNA"/>
</dbReference>
<dbReference type="GO" id="GO:0007021">
    <property type="term" value="P:tubulin complex assembly"/>
    <property type="evidence" value="ECO:0007669"/>
    <property type="project" value="TreeGrafter"/>
</dbReference>
<reference evidence="3" key="2">
    <citation type="submission" date="2016-04" db="EMBL/GenBank/DDBJ databases">
        <authorList>
            <person name="Evans L.H."/>
            <person name="Alamgir A."/>
            <person name="Owens N."/>
            <person name="Weber N.D."/>
            <person name="Virtaneva K."/>
            <person name="Barbian K."/>
            <person name="Babar A."/>
            <person name="Rosenke K."/>
        </authorList>
    </citation>
    <scope>NUCLEOTIDE SEQUENCE</scope>
    <source>
        <strain evidence="3">UB2112</strain>
    </source>
</reference>